<organism evidence="4 5">
    <name type="scientific">Clostridium puniceum</name>
    <dbReference type="NCBI Taxonomy" id="29367"/>
    <lineage>
        <taxon>Bacteria</taxon>
        <taxon>Bacillati</taxon>
        <taxon>Bacillota</taxon>
        <taxon>Clostridia</taxon>
        <taxon>Eubacteriales</taxon>
        <taxon>Clostridiaceae</taxon>
        <taxon>Clostridium</taxon>
    </lineage>
</organism>
<dbReference type="PANTHER" id="PTHR30461:SF23">
    <property type="entry name" value="DNA RECOMBINASE-RELATED"/>
    <property type="match status" value="1"/>
</dbReference>
<dbReference type="Pfam" id="PF00239">
    <property type="entry name" value="Resolvase"/>
    <property type="match status" value="1"/>
</dbReference>
<dbReference type="EMBL" id="LZZM01000143">
    <property type="protein sequence ID" value="OOM77744.1"/>
    <property type="molecule type" value="Genomic_DNA"/>
</dbReference>
<dbReference type="AlphaFoldDB" id="A0A1S8TJE9"/>
<evidence type="ECO:0000259" key="3">
    <source>
        <dbReference type="PROSITE" id="PS51737"/>
    </source>
</evidence>
<name>A0A1S8TJE9_9CLOT</name>
<dbReference type="GO" id="GO:0000150">
    <property type="term" value="F:DNA strand exchange activity"/>
    <property type="evidence" value="ECO:0007669"/>
    <property type="project" value="InterPro"/>
</dbReference>
<feature type="coiled-coil region" evidence="1">
    <location>
        <begin position="392"/>
        <end position="464"/>
    </location>
</feature>
<proteinExistence type="predicted"/>
<evidence type="ECO:0000259" key="2">
    <source>
        <dbReference type="PROSITE" id="PS51736"/>
    </source>
</evidence>
<dbReference type="Pfam" id="PF07508">
    <property type="entry name" value="Recombinase"/>
    <property type="match status" value="1"/>
</dbReference>
<feature type="domain" description="Resolvase/invertase-type recombinase catalytic" evidence="2">
    <location>
        <begin position="6"/>
        <end position="160"/>
    </location>
</feature>
<dbReference type="Proteomes" id="UP000190890">
    <property type="component" value="Unassembled WGS sequence"/>
</dbReference>
<sequence>MNKVWNIGIYARVSTEKSEQSESVAAQIGNLKKWIRDMAKEDKNNVYNLIDTYEDNGISGSSFNRGAFKKMKEDIESKRINMVLTRDLSRFSRDYLEAGAYIEKYFKLNNIRFVAYLDNVDTEKRQDDDIVPFKNMINEMYIRDTSRKIKSALKERMERGSSIASKPPYGYKFEKIYNGEQKNILLVPEGGETTETVKEIFSLYLKGWGAGKIATYLNKKGISTPSSRLKNYALSKFGIWTNNTIFSILQNHKYGGFLVQQKYQKVSYKMKEIKKTSKKDWVWSGEFEGIIDKETFNRVQELLEKRSSGYRYKGEVIHPFSSVLGCGTCGGSLSYRKKFEGYKCTLSQSGAKRCTCHSIKEKDLILRIQQDIREMINKNINKEKYYNRVENIKIEQNNTKELNEIENELEKLDAKFSKMYEDKLNDLISERNFTNFLNVIQEKQKKLIKRKEQLENMVNNSQHNTYIERIYKEELNKFFNLEEIERNFVETIIDKIIVNEDSKTKDKSVDIYYKFNRY</sequence>
<dbReference type="InterPro" id="IPR036162">
    <property type="entry name" value="Resolvase-like_N_sf"/>
</dbReference>
<dbReference type="Gene3D" id="3.90.1750.20">
    <property type="entry name" value="Putative Large Serine Recombinase, Chain B, Domain 2"/>
    <property type="match status" value="1"/>
</dbReference>
<dbReference type="PROSITE" id="PS51736">
    <property type="entry name" value="RECOMBINASES_3"/>
    <property type="match status" value="1"/>
</dbReference>
<feature type="domain" description="Recombinase" evidence="3">
    <location>
        <begin position="168"/>
        <end position="309"/>
    </location>
</feature>
<keyword evidence="1" id="KW-0175">Coiled coil</keyword>
<dbReference type="InterPro" id="IPR050639">
    <property type="entry name" value="SSR_resolvase"/>
</dbReference>
<protein>
    <submittedName>
        <fullName evidence="4">Recombinase</fullName>
    </submittedName>
</protein>
<dbReference type="STRING" id="29367.CLPUN_21790"/>
<dbReference type="SMART" id="SM00857">
    <property type="entry name" value="Resolvase"/>
    <property type="match status" value="1"/>
</dbReference>
<dbReference type="OrthoDB" id="9804620at2"/>
<evidence type="ECO:0000313" key="4">
    <source>
        <dbReference type="EMBL" id="OOM77744.1"/>
    </source>
</evidence>
<dbReference type="InterPro" id="IPR011109">
    <property type="entry name" value="DNA_bind_recombinase_dom"/>
</dbReference>
<evidence type="ECO:0000256" key="1">
    <source>
        <dbReference type="SAM" id="Coils"/>
    </source>
</evidence>
<reference evidence="4 5" key="1">
    <citation type="submission" date="2016-05" db="EMBL/GenBank/DDBJ databases">
        <title>Microbial solvent formation.</title>
        <authorList>
            <person name="Poehlein A."/>
            <person name="Montoya Solano J.D."/>
            <person name="Flitsch S."/>
            <person name="Krabben P."/>
            <person name="Duerre P."/>
            <person name="Daniel R."/>
        </authorList>
    </citation>
    <scope>NUCLEOTIDE SEQUENCE [LARGE SCALE GENOMIC DNA]</scope>
    <source>
        <strain evidence="4 5">DSM 2619</strain>
    </source>
</reference>
<dbReference type="PANTHER" id="PTHR30461">
    <property type="entry name" value="DNA-INVERTASE FROM LAMBDOID PROPHAGE"/>
    <property type="match status" value="1"/>
</dbReference>
<dbReference type="SUPFAM" id="SSF53041">
    <property type="entry name" value="Resolvase-like"/>
    <property type="match status" value="1"/>
</dbReference>
<dbReference type="PROSITE" id="PS51737">
    <property type="entry name" value="RECOMBINASE_DNA_BIND"/>
    <property type="match status" value="1"/>
</dbReference>
<dbReference type="InterPro" id="IPR006119">
    <property type="entry name" value="Resolv_N"/>
</dbReference>
<dbReference type="GO" id="GO:0003677">
    <property type="term" value="F:DNA binding"/>
    <property type="evidence" value="ECO:0007669"/>
    <property type="project" value="InterPro"/>
</dbReference>
<dbReference type="Gene3D" id="3.40.50.1390">
    <property type="entry name" value="Resolvase, N-terminal catalytic domain"/>
    <property type="match status" value="1"/>
</dbReference>
<gene>
    <name evidence="4" type="ORF">CLPUN_21790</name>
</gene>
<dbReference type="InterPro" id="IPR038109">
    <property type="entry name" value="DNA_bind_recomb_sf"/>
</dbReference>
<comment type="caution">
    <text evidence="4">The sequence shown here is derived from an EMBL/GenBank/DDBJ whole genome shotgun (WGS) entry which is preliminary data.</text>
</comment>
<dbReference type="RefSeq" id="WP_077847325.1">
    <property type="nucleotide sequence ID" value="NZ_LZZM01000143.1"/>
</dbReference>
<keyword evidence="5" id="KW-1185">Reference proteome</keyword>
<accession>A0A1S8TJE9</accession>
<evidence type="ECO:0000313" key="5">
    <source>
        <dbReference type="Proteomes" id="UP000190890"/>
    </source>
</evidence>